<proteinExistence type="predicted"/>
<feature type="region of interest" description="Disordered" evidence="1">
    <location>
        <begin position="30"/>
        <end position="64"/>
    </location>
</feature>
<sequence length="64" mass="6929">MVAVTDRLGFSRSALRDRVGVSPACGLAGRRRNGLAPPSGWPVRPPRRSLRTRTPFERALAATS</sequence>
<evidence type="ECO:0000313" key="2">
    <source>
        <dbReference type="EMBL" id="OOK83032.1"/>
    </source>
</evidence>
<comment type="caution">
    <text evidence="2">The sequence shown here is derived from an EMBL/GenBank/DDBJ whole genome shotgun (WGS) entry which is preliminary data.</text>
</comment>
<protein>
    <submittedName>
        <fullName evidence="2">Uncharacterized protein</fullName>
    </submittedName>
</protein>
<organism evidence="2 3">
    <name type="scientific">Mycobacterium kansasii</name>
    <dbReference type="NCBI Taxonomy" id="1768"/>
    <lineage>
        <taxon>Bacteria</taxon>
        <taxon>Bacillati</taxon>
        <taxon>Actinomycetota</taxon>
        <taxon>Actinomycetes</taxon>
        <taxon>Mycobacteriales</taxon>
        <taxon>Mycobacteriaceae</taxon>
        <taxon>Mycobacterium</taxon>
    </lineage>
</organism>
<dbReference type="Proteomes" id="UP000189229">
    <property type="component" value="Unassembled WGS sequence"/>
</dbReference>
<dbReference type="EMBL" id="MVBM01000001">
    <property type="protein sequence ID" value="OOK83032.1"/>
    <property type="molecule type" value="Genomic_DNA"/>
</dbReference>
<dbReference type="AlphaFoldDB" id="A0A1V3XVB4"/>
<evidence type="ECO:0000313" key="3">
    <source>
        <dbReference type="Proteomes" id="UP000189229"/>
    </source>
</evidence>
<gene>
    <name evidence="2" type="ORF">BZL30_0858</name>
</gene>
<evidence type="ECO:0000256" key="1">
    <source>
        <dbReference type="SAM" id="MobiDB-lite"/>
    </source>
</evidence>
<accession>A0A1V3XVB4</accession>
<reference evidence="2 3" key="1">
    <citation type="submission" date="2017-02" db="EMBL/GenBank/DDBJ databases">
        <title>Complete genome sequences of Mycobacterium kansasii strains isolated from rhesus macaques.</title>
        <authorList>
            <person name="Panda A."/>
            <person name="Nagaraj S."/>
            <person name="Zhao X."/>
            <person name="Tettelin H."/>
            <person name="Detolla L.J."/>
        </authorList>
    </citation>
    <scope>NUCLEOTIDE SEQUENCE [LARGE SCALE GENOMIC DNA]</scope>
    <source>
        <strain evidence="2 3">11-3813</strain>
    </source>
</reference>
<name>A0A1V3XVB4_MYCKA</name>